<dbReference type="PANTHER" id="PTHR47036:SF1">
    <property type="entry name" value="COBALT-FACTOR III C(17)-METHYLTRANSFERASE-RELATED"/>
    <property type="match status" value="1"/>
</dbReference>
<dbReference type="Pfam" id="PF01890">
    <property type="entry name" value="CbiG_C"/>
    <property type="match status" value="1"/>
</dbReference>
<keyword evidence="5" id="KW-0949">S-adenosyl-L-methionine</keyword>
<organism evidence="9 10">
    <name type="scientific">Actinomadura rugatobispora</name>
    <dbReference type="NCBI Taxonomy" id="1994"/>
    <lineage>
        <taxon>Bacteria</taxon>
        <taxon>Bacillati</taxon>
        <taxon>Actinomycetota</taxon>
        <taxon>Actinomycetes</taxon>
        <taxon>Streptosporangiales</taxon>
        <taxon>Thermomonosporaceae</taxon>
        <taxon>Actinomadura</taxon>
    </lineage>
</organism>
<dbReference type="RefSeq" id="WP_378282588.1">
    <property type="nucleotide sequence ID" value="NZ_JBHSON010000018.1"/>
</dbReference>
<sequence>MIGVVAATAGGRSAAGALAAAWPGEVRSFTDLKASEALREAWRTCDSIVSFLAVGATVRVLAPLLEHKTTDPAVVCVDESMRFAVAVLGGHHGANLLARRLTGVLGCEPVVTTASDRTGVAPLDSYGADLGFTVHNPDLLAHVGAAVLSGEPVALEGADGWPLPALPPNVRVPPSAQDEREEQDEPGTGILVTDGAEIACMCHEGWFGNRLVYRPPSLVVGVGSARGVTAAEAGELIDLTLAGAGLAPESVRCLATVDLKADEEGILKAAEERGWEVVTFPAEVLAEVEVPNPSEVVRAEVGTPSVAEAAALHAARSFGRSAELVAPKHKSANATAAVARLAPKGRLSIVGLGPGARDLLTPRAHEALRRSSVVVGLDQYVDQVRDLLRPGTRIVESGLGQEEERARTAVEEAEAGRAVALIGSGDAGVYAMASPALEFASDRVEVEGVPGITAAVAASGLLGAPLGHDHAYISLSDLHTPWEIIERRVRAAAEGDFAVCFYNPRSRARDWQLPAALEILAAHRPPDTPVGLVRNASRPDETVTVTTLGGLDPEAVDMLTVVLVGSSRSRTVAGRFVTPRGYRWA</sequence>
<dbReference type="InterPro" id="IPR035996">
    <property type="entry name" value="4pyrrol_Methylase_sf"/>
</dbReference>
<dbReference type="NCBIfam" id="TIGR01466">
    <property type="entry name" value="cobJ_cbiH"/>
    <property type="match status" value="1"/>
</dbReference>
<keyword evidence="3 9" id="KW-0489">Methyltransferase</keyword>
<dbReference type="InterPro" id="IPR051810">
    <property type="entry name" value="Precorrin_MeTrfase"/>
</dbReference>
<dbReference type="Proteomes" id="UP001596074">
    <property type="component" value="Unassembled WGS sequence"/>
</dbReference>
<evidence type="ECO:0000259" key="7">
    <source>
        <dbReference type="Pfam" id="PF01890"/>
    </source>
</evidence>
<dbReference type="Gene3D" id="3.40.50.11220">
    <property type="match status" value="1"/>
</dbReference>
<evidence type="ECO:0000313" key="9">
    <source>
        <dbReference type="EMBL" id="MFC5746967.1"/>
    </source>
</evidence>
<keyword evidence="4 9" id="KW-0808">Transferase</keyword>
<name>A0ABW0ZX34_9ACTN</name>
<dbReference type="CDD" id="cd11646">
    <property type="entry name" value="Precorrin_3B_C17_MT"/>
    <property type="match status" value="1"/>
</dbReference>
<feature type="domain" description="Cobalamin synthesis G N-terminal" evidence="8">
    <location>
        <begin position="37"/>
        <end position="116"/>
    </location>
</feature>
<feature type="domain" description="Tetrapyrrole methylase" evidence="6">
    <location>
        <begin position="347"/>
        <end position="551"/>
    </location>
</feature>
<dbReference type="SUPFAM" id="SSF159664">
    <property type="entry name" value="CobE/GbiG C-terminal domain-like"/>
    <property type="match status" value="1"/>
</dbReference>
<gene>
    <name evidence="9" type="primary">cobJ</name>
    <name evidence="9" type="ORF">ACFPZN_15170</name>
</gene>
<dbReference type="Gene3D" id="3.30.420.180">
    <property type="entry name" value="CobE/GbiG C-terminal domain"/>
    <property type="match status" value="1"/>
</dbReference>
<feature type="domain" description="CobE/GbiG C-terminal" evidence="7">
    <location>
        <begin position="218"/>
        <end position="339"/>
    </location>
</feature>
<keyword evidence="10" id="KW-1185">Reference proteome</keyword>
<keyword evidence="2" id="KW-0169">Cobalamin biosynthesis</keyword>
<dbReference type="GO" id="GO:0030789">
    <property type="term" value="F:precorrin-3B C17-methyltransferase activity"/>
    <property type="evidence" value="ECO:0007669"/>
    <property type="project" value="UniProtKB-EC"/>
</dbReference>
<dbReference type="InterPro" id="IPR038029">
    <property type="entry name" value="GbiG_N_sf"/>
</dbReference>
<dbReference type="InterPro" id="IPR000878">
    <property type="entry name" value="4pyrrol_Mease"/>
</dbReference>
<dbReference type="Gene3D" id="3.30.950.10">
    <property type="entry name" value="Methyltransferase, Cobalt-precorrin-4 Transmethylase, Domain 2"/>
    <property type="match status" value="1"/>
</dbReference>
<dbReference type="InterPro" id="IPR014776">
    <property type="entry name" value="4pyrrole_Mease_sub2"/>
</dbReference>
<evidence type="ECO:0000259" key="8">
    <source>
        <dbReference type="Pfam" id="PF11760"/>
    </source>
</evidence>
<evidence type="ECO:0000256" key="4">
    <source>
        <dbReference type="ARBA" id="ARBA00022679"/>
    </source>
</evidence>
<evidence type="ECO:0000256" key="2">
    <source>
        <dbReference type="ARBA" id="ARBA00022573"/>
    </source>
</evidence>
<dbReference type="GO" id="GO:0032259">
    <property type="term" value="P:methylation"/>
    <property type="evidence" value="ECO:0007669"/>
    <property type="project" value="UniProtKB-KW"/>
</dbReference>
<protein>
    <submittedName>
        <fullName evidence="9">Precorrin-3B C(17)-methyltransferase</fullName>
        <ecNumber evidence="9">2.1.1.131</ecNumber>
    </submittedName>
</protein>
<dbReference type="Gene3D" id="3.40.1010.10">
    <property type="entry name" value="Cobalt-precorrin-4 Transmethylase, Domain 1"/>
    <property type="match status" value="1"/>
</dbReference>
<dbReference type="InterPro" id="IPR014777">
    <property type="entry name" value="4pyrrole_Mease_sub1"/>
</dbReference>
<dbReference type="SUPFAM" id="SSF159672">
    <property type="entry name" value="CbiG N-terminal domain-like"/>
    <property type="match status" value="1"/>
</dbReference>
<dbReference type="Pfam" id="PF00590">
    <property type="entry name" value="TP_methylase"/>
    <property type="match status" value="1"/>
</dbReference>
<evidence type="ECO:0000259" key="6">
    <source>
        <dbReference type="Pfam" id="PF00590"/>
    </source>
</evidence>
<proteinExistence type="predicted"/>
<dbReference type="Pfam" id="PF11760">
    <property type="entry name" value="CbiG_N"/>
    <property type="match status" value="1"/>
</dbReference>
<dbReference type="InterPro" id="IPR036518">
    <property type="entry name" value="CobE/GbiG_C_sf"/>
</dbReference>
<evidence type="ECO:0000256" key="3">
    <source>
        <dbReference type="ARBA" id="ARBA00022603"/>
    </source>
</evidence>
<dbReference type="SUPFAM" id="SSF53790">
    <property type="entry name" value="Tetrapyrrole methylase"/>
    <property type="match status" value="1"/>
</dbReference>
<evidence type="ECO:0000256" key="1">
    <source>
        <dbReference type="ARBA" id="ARBA00004953"/>
    </source>
</evidence>
<reference evidence="10" key="1">
    <citation type="journal article" date="2019" name="Int. J. Syst. Evol. Microbiol.">
        <title>The Global Catalogue of Microorganisms (GCM) 10K type strain sequencing project: providing services to taxonomists for standard genome sequencing and annotation.</title>
        <authorList>
            <consortium name="The Broad Institute Genomics Platform"/>
            <consortium name="The Broad Institute Genome Sequencing Center for Infectious Disease"/>
            <person name="Wu L."/>
            <person name="Ma J."/>
        </authorList>
    </citation>
    <scope>NUCLEOTIDE SEQUENCE [LARGE SCALE GENOMIC DNA]</scope>
    <source>
        <strain evidence="10">KCTC 42087</strain>
    </source>
</reference>
<dbReference type="PANTHER" id="PTHR47036">
    <property type="entry name" value="COBALT-FACTOR III C(17)-METHYLTRANSFERASE-RELATED"/>
    <property type="match status" value="1"/>
</dbReference>
<dbReference type="InterPro" id="IPR021744">
    <property type="entry name" value="CbiG_N"/>
</dbReference>
<dbReference type="InterPro" id="IPR006363">
    <property type="entry name" value="Cbl_synth_CobJ/CibH_dom"/>
</dbReference>
<comment type="pathway">
    <text evidence="1">Cofactor biosynthesis; adenosylcobalamin biosynthesis.</text>
</comment>
<accession>A0ABW0ZX34</accession>
<evidence type="ECO:0000313" key="10">
    <source>
        <dbReference type="Proteomes" id="UP001596074"/>
    </source>
</evidence>
<evidence type="ECO:0000256" key="5">
    <source>
        <dbReference type="ARBA" id="ARBA00022691"/>
    </source>
</evidence>
<comment type="caution">
    <text evidence="9">The sequence shown here is derived from an EMBL/GenBank/DDBJ whole genome shotgun (WGS) entry which is preliminary data.</text>
</comment>
<dbReference type="EMBL" id="JBHSON010000018">
    <property type="protein sequence ID" value="MFC5746967.1"/>
    <property type="molecule type" value="Genomic_DNA"/>
</dbReference>
<dbReference type="EC" id="2.1.1.131" evidence="9"/>
<dbReference type="InterPro" id="IPR002750">
    <property type="entry name" value="CobE/GbiG_C"/>
</dbReference>